<organism evidence="1 2">
    <name type="scientific">Glomus cerebriforme</name>
    <dbReference type="NCBI Taxonomy" id="658196"/>
    <lineage>
        <taxon>Eukaryota</taxon>
        <taxon>Fungi</taxon>
        <taxon>Fungi incertae sedis</taxon>
        <taxon>Mucoromycota</taxon>
        <taxon>Glomeromycotina</taxon>
        <taxon>Glomeromycetes</taxon>
        <taxon>Glomerales</taxon>
        <taxon>Glomeraceae</taxon>
        <taxon>Glomus</taxon>
    </lineage>
</organism>
<keyword evidence="2" id="KW-1185">Reference proteome</keyword>
<evidence type="ECO:0000313" key="1">
    <source>
        <dbReference type="EMBL" id="RIA98931.1"/>
    </source>
</evidence>
<sequence length="103" mass="11958">MLKYKFLLENINQNRLIPPDMDTMVAYFSNPRNKSVTRINGRGLLRYLVSLRGQTLVGINHHDVSKAAVRIWIDLTSNEKAVYTSLSDQIKRIIMQNNNNRQI</sequence>
<evidence type="ECO:0008006" key="3">
    <source>
        <dbReference type="Google" id="ProtNLM"/>
    </source>
</evidence>
<accession>A0A397TUU9</accession>
<protein>
    <recommendedName>
        <fullName evidence="3">HMG box domain-containing protein</fullName>
    </recommendedName>
</protein>
<evidence type="ECO:0000313" key="2">
    <source>
        <dbReference type="Proteomes" id="UP000265703"/>
    </source>
</evidence>
<reference evidence="1 2" key="1">
    <citation type="submission" date="2018-06" db="EMBL/GenBank/DDBJ databases">
        <title>Comparative genomics reveals the genomic features of Rhizophagus irregularis, R. cerebriforme, R. diaphanum and Gigaspora rosea, and their symbiotic lifestyle signature.</title>
        <authorList>
            <person name="Morin E."/>
            <person name="San Clemente H."/>
            <person name="Chen E.C.H."/>
            <person name="De La Providencia I."/>
            <person name="Hainaut M."/>
            <person name="Kuo A."/>
            <person name="Kohler A."/>
            <person name="Murat C."/>
            <person name="Tang N."/>
            <person name="Roy S."/>
            <person name="Loubradou J."/>
            <person name="Henrissat B."/>
            <person name="Grigoriev I.V."/>
            <person name="Corradi N."/>
            <person name="Roux C."/>
            <person name="Martin F.M."/>
        </authorList>
    </citation>
    <scope>NUCLEOTIDE SEQUENCE [LARGE SCALE GENOMIC DNA]</scope>
    <source>
        <strain evidence="1 2">DAOM 227022</strain>
    </source>
</reference>
<dbReference type="AlphaFoldDB" id="A0A397TUU9"/>
<dbReference type="EMBL" id="QKYT01000009">
    <property type="protein sequence ID" value="RIA98931.1"/>
    <property type="molecule type" value="Genomic_DNA"/>
</dbReference>
<gene>
    <name evidence="1" type="ORF">C1645_812102</name>
</gene>
<dbReference type="Proteomes" id="UP000265703">
    <property type="component" value="Unassembled WGS sequence"/>
</dbReference>
<comment type="caution">
    <text evidence="1">The sequence shown here is derived from an EMBL/GenBank/DDBJ whole genome shotgun (WGS) entry which is preliminary data.</text>
</comment>
<name>A0A397TUU9_9GLOM</name>
<proteinExistence type="predicted"/>